<protein>
    <submittedName>
        <fullName evidence="2">Uncharacterized protein</fullName>
    </submittedName>
</protein>
<organism evidence="2 3">
    <name type="scientific">Heterodera trifolii</name>
    <dbReference type="NCBI Taxonomy" id="157864"/>
    <lineage>
        <taxon>Eukaryota</taxon>
        <taxon>Metazoa</taxon>
        <taxon>Ecdysozoa</taxon>
        <taxon>Nematoda</taxon>
        <taxon>Chromadorea</taxon>
        <taxon>Rhabditida</taxon>
        <taxon>Tylenchina</taxon>
        <taxon>Tylenchomorpha</taxon>
        <taxon>Tylenchoidea</taxon>
        <taxon>Heteroderidae</taxon>
        <taxon>Heteroderinae</taxon>
        <taxon>Heterodera</taxon>
    </lineage>
</organism>
<gene>
    <name evidence="2" type="ORF">niasHT_021308</name>
</gene>
<dbReference type="Proteomes" id="UP001620626">
    <property type="component" value="Unassembled WGS sequence"/>
</dbReference>
<evidence type="ECO:0000313" key="3">
    <source>
        <dbReference type="Proteomes" id="UP001620626"/>
    </source>
</evidence>
<evidence type="ECO:0000313" key="2">
    <source>
        <dbReference type="EMBL" id="KAL3097346.1"/>
    </source>
</evidence>
<reference evidence="2 3" key="1">
    <citation type="submission" date="2024-10" db="EMBL/GenBank/DDBJ databases">
        <authorList>
            <person name="Kim D."/>
        </authorList>
    </citation>
    <scope>NUCLEOTIDE SEQUENCE [LARGE SCALE GENOMIC DNA]</scope>
    <source>
        <strain evidence="2">BH-2024</strain>
    </source>
</reference>
<dbReference type="AlphaFoldDB" id="A0ABD2K392"/>
<name>A0ABD2K392_9BILA</name>
<dbReference type="EMBL" id="JBICBT010000841">
    <property type="protein sequence ID" value="KAL3097346.1"/>
    <property type="molecule type" value="Genomic_DNA"/>
</dbReference>
<accession>A0ABD2K392</accession>
<proteinExistence type="predicted"/>
<comment type="caution">
    <text evidence="2">The sequence shown here is derived from an EMBL/GenBank/DDBJ whole genome shotgun (WGS) entry which is preliminary data.</text>
</comment>
<evidence type="ECO:0000256" key="1">
    <source>
        <dbReference type="SAM" id="MobiDB-lite"/>
    </source>
</evidence>
<feature type="compositionally biased region" description="Pro residues" evidence="1">
    <location>
        <begin position="67"/>
        <end position="83"/>
    </location>
</feature>
<keyword evidence="3" id="KW-1185">Reference proteome</keyword>
<feature type="region of interest" description="Disordered" evidence="1">
    <location>
        <begin position="35"/>
        <end position="83"/>
    </location>
</feature>
<feature type="compositionally biased region" description="Basic residues" evidence="1">
    <location>
        <begin position="47"/>
        <end position="64"/>
    </location>
</feature>
<sequence>MLALNEQQQRTNSSVRLHFLDHLVTIIATIDEVEDEQPARHCEPPPTHHHPPKKYFLGKRRKRGGPAMPPPPRRRLLPPPPET</sequence>